<evidence type="ECO:0000256" key="5">
    <source>
        <dbReference type="ARBA" id="ARBA00022806"/>
    </source>
</evidence>
<dbReference type="GO" id="GO:0005524">
    <property type="term" value="F:ATP binding"/>
    <property type="evidence" value="ECO:0007669"/>
    <property type="project" value="UniProtKB-KW"/>
</dbReference>
<protein>
    <recommendedName>
        <fullName evidence="2">RNA helicase</fullName>
        <ecNumber evidence="2">3.6.4.13</ecNumber>
    </recommendedName>
</protein>
<dbReference type="GO" id="GO:0000462">
    <property type="term" value="P:maturation of SSU-rRNA from tricistronic rRNA transcript (SSU-rRNA, 5.8S rRNA, LSU-rRNA)"/>
    <property type="evidence" value="ECO:0007669"/>
    <property type="project" value="TreeGrafter"/>
</dbReference>
<dbReference type="Gene3D" id="3.40.50.300">
    <property type="entry name" value="P-loop containing nucleotide triphosphate hydrolases"/>
    <property type="match status" value="3"/>
</dbReference>
<dbReference type="PROSITE" id="PS51194">
    <property type="entry name" value="HELICASE_CTER"/>
    <property type="match status" value="1"/>
</dbReference>
<evidence type="ECO:0000259" key="10">
    <source>
        <dbReference type="PROSITE" id="PS51194"/>
    </source>
</evidence>
<dbReference type="InterPro" id="IPR027417">
    <property type="entry name" value="P-loop_NTPase"/>
</dbReference>
<keyword evidence="6" id="KW-0067">ATP-binding</keyword>
<dbReference type="SMART" id="SM00487">
    <property type="entry name" value="DEXDc"/>
    <property type="match status" value="1"/>
</dbReference>
<reference evidence="11 12" key="1">
    <citation type="submission" date="2019-01" db="EMBL/GenBank/DDBJ databases">
        <authorList>
            <person name="Sayadi A."/>
        </authorList>
    </citation>
    <scope>NUCLEOTIDE SEQUENCE [LARGE SCALE GENOMIC DNA]</scope>
</reference>
<evidence type="ECO:0000256" key="2">
    <source>
        <dbReference type="ARBA" id="ARBA00012552"/>
    </source>
</evidence>
<dbReference type="GO" id="GO:0005730">
    <property type="term" value="C:nucleolus"/>
    <property type="evidence" value="ECO:0007669"/>
    <property type="project" value="TreeGrafter"/>
</dbReference>
<comment type="catalytic activity">
    <reaction evidence="7">
        <text>ATP + H2O = ADP + phosphate + H(+)</text>
        <dbReference type="Rhea" id="RHEA:13065"/>
        <dbReference type="ChEBI" id="CHEBI:15377"/>
        <dbReference type="ChEBI" id="CHEBI:15378"/>
        <dbReference type="ChEBI" id="CHEBI:30616"/>
        <dbReference type="ChEBI" id="CHEBI:43474"/>
        <dbReference type="ChEBI" id="CHEBI:456216"/>
        <dbReference type="EC" id="3.6.4.13"/>
    </reaction>
</comment>
<dbReference type="Pfam" id="PF04408">
    <property type="entry name" value="WHD_HA2"/>
    <property type="match status" value="1"/>
</dbReference>
<feature type="compositionally biased region" description="Acidic residues" evidence="8">
    <location>
        <begin position="582"/>
        <end position="605"/>
    </location>
</feature>
<dbReference type="PROSITE" id="PS51192">
    <property type="entry name" value="HELICASE_ATP_BIND_1"/>
    <property type="match status" value="1"/>
</dbReference>
<dbReference type="Pfam" id="PF00270">
    <property type="entry name" value="DEAD"/>
    <property type="match status" value="1"/>
</dbReference>
<feature type="region of interest" description="Disordered" evidence="8">
    <location>
        <begin position="577"/>
        <end position="615"/>
    </location>
</feature>
<dbReference type="PANTHER" id="PTHR18934:SF99">
    <property type="entry name" value="ATP-DEPENDENT RNA HELICASE DHX37-RELATED"/>
    <property type="match status" value="1"/>
</dbReference>
<dbReference type="SMART" id="SM00382">
    <property type="entry name" value="AAA"/>
    <property type="match status" value="1"/>
</dbReference>
<dbReference type="FunFam" id="3.40.50.300:FF:000637">
    <property type="entry name" value="ATP-dependent RNA helicase DHX37/DHR1"/>
    <property type="match status" value="1"/>
</dbReference>
<dbReference type="InterPro" id="IPR048333">
    <property type="entry name" value="HA2_WH"/>
</dbReference>
<dbReference type="PROSITE" id="PS00690">
    <property type="entry name" value="DEAH_ATP_HELICASE"/>
    <property type="match status" value="1"/>
</dbReference>
<dbReference type="CDD" id="cd18791">
    <property type="entry name" value="SF2_C_RHA"/>
    <property type="match status" value="1"/>
</dbReference>
<dbReference type="PANTHER" id="PTHR18934">
    <property type="entry name" value="ATP-DEPENDENT RNA HELICASE"/>
    <property type="match status" value="1"/>
</dbReference>
<proteinExistence type="inferred from homology"/>
<feature type="region of interest" description="Disordered" evidence="8">
    <location>
        <begin position="159"/>
        <end position="253"/>
    </location>
</feature>
<keyword evidence="4" id="KW-0378">Hydrolase</keyword>
<dbReference type="GO" id="GO:0003724">
    <property type="term" value="F:RNA helicase activity"/>
    <property type="evidence" value="ECO:0007669"/>
    <property type="project" value="UniProtKB-EC"/>
</dbReference>
<dbReference type="AlphaFoldDB" id="A0A653CNN4"/>
<feature type="domain" description="Helicase C-terminal" evidence="10">
    <location>
        <begin position="572"/>
        <end position="749"/>
    </location>
</feature>
<dbReference type="SMART" id="SM00490">
    <property type="entry name" value="HELICc"/>
    <property type="match status" value="1"/>
</dbReference>
<feature type="domain" description="Helicase ATP-binding" evidence="9">
    <location>
        <begin position="288"/>
        <end position="454"/>
    </location>
</feature>
<feature type="compositionally biased region" description="Basic and acidic residues" evidence="8">
    <location>
        <begin position="235"/>
        <end position="253"/>
    </location>
</feature>
<feature type="region of interest" description="Disordered" evidence="8">
    <location>
        <begin position="113"/>
        <end position="145"/>
    </location>
</feature>
<dbReference type="InterPro" id="IPR007502">
    <property type="entry name" value="Helicase-assoc_dom"/>
</dbReference>
<dbReference type="Proteomes" id="UP000410492">
    <property type="component" value="Unassembled WGS sequence"/>
</dbReference>
<dbReference type="InterPro" id="IPR002464">
    <property type="entry name" value="DNA/RNA_helicase_DEAH_CS"/>
</dbReference>
<sequence>MTKKRYNWKARQIVNTEIDNREAKKIAVDLNIDGSYDQSNELVLPSKKRKTKIKADKVGTTRILSKKQRKRLEKIVEKKKKKENRAELLASLQQCRATEEELSQLTSLASIQTKGLKRHFQDESSVGKKSKRSKSEDETAPAKINILSGANRRKLLVSEAKEEGVKDPNVVGFESSGSDDEDEEGVLSSEDEQEAIDEEKAKDSELENQDEQVLETQGEEQEVQCIAEDSQPPIEIKDDAKKVKNTDDKLQHEPLPRKPAVYVDVIRSEEIQQARMKLPILAEEQSIMETINENHIVVIAGETGSGKTTQLPQFLYEAGYALKKQIAVTEPRRVAAVSMSQRVAEEMNLSNREVSYLIRFEGNATDQTRIKFMTDGVLLKELQSDFLLSKYSVVILDEAHERSVYTDILIGLLSRIVPLRLKKGDPLKLVIMSATLRLADFISNERLFRMPPRVINVESRQFPVTVHFNKRTPDNYLKEALNKIRKIHTKLPEGGILVFVTGQREVNWLVQKLRKAFLFNRKRALKGSEAKAKKSEEVKDGEIADQDLDDEDAGLKKGHRKRRKVKVIPQIDLDDYSIPGDIEFDSDEDGEDHEDTLSSDEEENGAVESQEGSRATTQPLWALPLYSMLPIHKQRMVFQPPPEGCRLCIVSTNVAETSLTIPNVKYVVDSGKCKVKLYDKVTGVTGHVVHWCSKAAANQRAGRAGRTQPGHCYRLYSSAVFNDTFAEHSPPEIQQKPVDDLYLQMKCMNIDKIVNFPFPTAPDLMQLKTAEQRLKILGALDDKGNVTPLGRAISKFPVLPRYGKMLALSHQQELLPYTICLVAALSVQEVLLEVPIVASPNLEEAKSARQRWNATRQRWAGSGQSLLLGDNMVLLKAVGAAEYAASRGDLQRFCEENGLRHKAVVEIRKLRLQLTACIRDNVPELADIAVDPQMPPPTELQAKLLRQILLAGMGDQVAKKIMPDELKEGEEKAKFKYAYRANNMEEPVFLHQGSVLRKSLPEYIVFQEIYETNKMYMRGVAAVEPEWLPVYVPQLCNLSDPLPSPEPIYRQDTGKIHCYVSGTFGPQAWPLPRIEVPHPEGVAAYRWFARYLLDGVIFQKLAKYQPVLLSRPQVMVKSWSALQPRTQELLKALQNYRCCSKTDLLNIWTKQDKRYLLAEYLKWLPESAHSEVSLIWPPIP</sequence>
<dbReference type="InterPro" id="IPR001650">
    <property type="entry name" value="Helicase_C-like"/>
</dbReference>
<dbReference type="Pfam" id="PF07717">
    <property type="entry name" value="OB_NTP_bind"/>
    <property type="match status" value="1"/>
</dbReference>
<dbReference type="InterPro" id="IPR011545">
    <property type="entry name" value="DEAD/DEAH_box_helicase_dom"/>
</dbReference>
<name>A0A653CNN4_CALMS</name>
<keyword evidence="5" id="KW-0347">Helicase</keyword>
<organism evidence="11 12">
    <name type="scientific">Callosobruchus maculatus</name>
    <name type="common">Southern cowpea weevil</name>
    <name type="synonym">Pulse bruchid</name>
    <dbReference type="NCBI Taxonomy" id="64391"/>
    <lineage>
        <taxon>Eukaryota</taxon>
        <taxon>Metazoa</taxon>
        <taxon>Ecdysozoa</taxon>
        <taxon>Arthropoda</taxon>
        <taxon>Hexapoda</taxon>
        <taxon>Insecta</taxon>
        <taxon>Pterygota</taxon>
        <taxon>Neoptera</taxon>
        <taxon>Endopterygota</taxon>
        <taxon>Coleoptera</taxon>
        <taxon>Polyphaga</taxon>
        <taxon>Cucujiformia</taxon>
        <taxon>Chrysomeloidea</taxon>
        <taxon>Chrysomelidae</taxon>
        <taxon>Bruchinae</taxon>
        <taxon>Bruchini</taxon>
        <taxon>Callosobruchus</taxon>
    </lineage>
</organism>
<dbReference type="EMBL" id="CAACVG010008348">
    <property type="protein sequence ID" value="VEN49422.1"/>
    <property type="molecule type" value="Genomic_DNA"/>
</dbReference>
<dbReference type="Gene3D" id="1.20.120.1080">
    <property type="match status" value="1"/>
</dbReference>
<evidence type="ECO:0000259" key="9">
    <source>
        <dbReference type="PROSITE" id="PS51192"/>
    </source>
</evidence>
<evidence type="ECO:0000313" key="12">
    <source>
        <dbReference type="Proteomes" id="UP000410492"/>
    </source>
</evidence>
<evidence type="ECO:0000256" key="3">
    <source>
        <dbReference type="ARBA" id="ARBA00022741"/>
    </source>
</evidence>
<dbReference type="Pfam" id="PF00271">
    <property type="entry name" value="Helicase_C"/>
    <property type="match status" value="1"/>
</dbReference>
<evidence type="ECO:0000313" key="11">
    <source>
        <dbReference type="EMBL" id="VEN49422.1"/>
    </source>
</evidence>
<dbReference type="InterPro" id="IPR003593">
    <property type="entry name" value="AAA+_ATPase"/>
</dbReference>
<evidence type="ECO:0000256" key="4">
    <source>
        <dbReference type="ARBA" id="ARBA00022801"/>
    </source>
</evidence>
<dbReference type="Pfam" id="PF23362">
    <property type="entry name" value="DHX37_C"/>
    <property type="match status" value="1"/>
</dbReference>
<evidence type="ECO:0000256" key="7">
    <source>
        <dbReference type="ARBA" id="ARBA00047984"/>
    </source>
</evidence>
<evidence type="ECO:0000256" key="8">
    <source>
        <dbReference type="SAM" id="MobiDB-lite"/>
    </source>
</evidence>
<dbReference type="CDD" id="cd17982">
    <property type="entry name" value="DEXHc_DHX37"/>
    <property type="match status" value="1"/>
</dbReference>
<feature type="compositionally biased region" description="Acidic residues" evidence="8">
    <location>
        <begin position="206"/>
        <end position="222"/>
    </location>
</feature>
<dbReference type="EC" id="3.6.4.13" evidence="2"/>
<dbReference type="Pfam" id="PF21010">
    <property type="entry name" value="HA2_C"/>
    <property type="match status" value="1"/>
</dbReference>
<dbReference type="SMART" id="SM00847">
    <property type="entry name" value="HA2"/>
    <property type="match status" value="1"/>
</dbReference>
<evidence type="ECO:0000256" key="1">
    <source>
        <dbReference type="ARBA" id="ARBA00008792"/>
    </source>
</evidence>
<dbReference type="SUPFAM" id="SSF52540">
    <property type="entry name" value="P-loop containing nucleoside triphosphate hydrolases"/>
    <property type="match status" value="1"/>
</dbReference>
<feature type="compositionally biased region" description="Acidic residues" evidence="8">
    <location>
        <begin position="177"/>
        <end position="197"/>
    </location>
</feature>
<dbReference type="InterPro" id="IPR011709">
    <property type="entry name" value="DEAD-box_helicase_OB_fold"/>
</dbReference>
<keyword evidence="12" id="KW-1185">Reference proteome</keyword>
<dbReference type="InterPro" id="IPR014001">
    <property type="entry name" value="Helicase_ATP-bd"/>
</dbReference>
<accession>A0A653CNN4</accession>
<comment type="similarity">
    <text evidence="1">Belongs to the DEAD box helicase family. DEAH subfamily.</text>
</comment>
<dbReference type="GO" id="GO:0016787">
    <property type="term" value="F:hydrolase activity"/>
    <property type="evidence" value="ECO:0007669"/>
    <property type="project" value="UniProtKB-KW"/>
</dbReference>
<evidence type="ECO:0000256" key="6">
    <source>
        <dbReference type="ARBA" id="ARBA00022840"/>
    </source>
</evidence>
<dbReference type="GO" id="GO:0003723">
    <property type="term" value="F:RNA binding"/>
    <property type="evidence" value="ECO:0007669"/>
    <property type="project" value="TreeGrafter"/>
</dbReference>
<keyword evidence="3" id="KW-0547">Nucleotide-binding</keyword>
<dbReference type="InterPro" id="IPR056371">
    <property type="entry name" value="DHX37-like_C"/>
</dbReference>
<dbReference type="OrthoDB" id="10025033at2759"/>
<gene>
    <name evidence="11" type="ORF">CALMAC_LOCUS10539</name>
</gene>